<dbReference type="PATRIC" id="fig|1158614.3.peg.2871"/>
<protein>
    <submittedName>
        <fullName evidence="1">Uncharacterized protein</fullName>
    </submittedName>
</protein>
<evidence type="ECO:0000313" key="3">
    <source>
        <dbReference type="Proteomes" id="UP000013750"/>
    </source>
</evidence>
<reference evidence="2 4" key="2">
    <citation type="submission" date="2013-03" db="EMBL/GenBank/DDBJ databases">
        <title>The Genome Sequence of Enterococcus gilvus ATCC BAA-350 (PacBio/Illumina hybrid assembly).</title>
        <authorList>
            <consortium name="The Broad Institute Genomics Platform"/>
            <consortium name="The Broad Institute Genome Sequencing Center for Infectious Disease"/>
            <person name="Earl A."/>
            <person name="Russ C."/>
            <person name="Gilmore M."/>
            <person name="Surin D."/>
            <person name="Walker B."/>
            <person name="Young S."/>
            <person name="Zeng Q."/>
            <person name="Gargeya S."/>
            <person name="Fitzgerald M."/>
            <person name="Haas B."/>
            <person name="Abouelleil A."/>
            <person name="Allen A.W."/>
            <person name="Alvarado L."/>
            <person name="Arachchi H.M."/>
            <person name="Berlin A.M."/>
            <person name="Chapman S.B."/>
            <person name="Gainer-Dewar J."/>
            <person name="Goldberg J."/>
            <person name="Griggs A."/>
            <person name="Gujja S."/>
            <person name="Hansen M."/>
            <person name="Howarth C."/>
            <person name="Imamovic A."/>
            <person name="Ireland A."/>
            <person name="Larimer J."/>
            <person name="McCowan C."/>
            <person name="Murphy C."/>
            <person name="Pearson M."/>
            <person name="Poon T.W."/>
            <person name="Priest M."/>
            <person name="Roberts A."/>
            <person name="Saif S."/>
            <person name="Shea T."/>
            <person name="Sisk P."/>
            <person name="Sykes S."/>
            <person name="Wortman J."/>
            <person name="Nusbaum C."/>
            <person name="Birren B."/>
        </authorList>
    </citation>
    <scope>NUCLEOTIDE SEQUENCE [LARGE SCALE GENOMIC DNA]</scope>
    <source>
        <strain evidence="2 4">ATCC BAA-350</strain>
    </source>
</reference>
<evidence type="ECO:0000313" key="2">
    <source>
        <dbReference type="EMBL" id="EOW81778.1"/>
    </source>
</evidence>
<dbReference type="eggNOG" id="ENOG5030733">
    <property type="taxonomic scope" value="Bacteria"/>
</dbReference>
<keyword evidence="4" id="KW-1185">Reference proteome</keyword>
<organism evidence="1 3">
    <name type="scientific">Enterococcus gilvus ATCC BAA-350</name>
    <dbReference type="NCBI Taxonomy" id="1158614"/>
    <lineage>
        <taxon>Bacteria</taxon>
        <taxon>Bacillati</taxon>
        <taxon>Bacillota</taxon>
        <taxon>Bacilli</taxon>
        <taxon>Lactobacillales</taxon>
        <taxon>Enterococcaceae</taxon>
        <taxon>Enterococcus</taxon>
    </lineage>
</organism>
<dbReference type="Proteomes" id="UP000014160">
    <property type="component" value="Unassembled WGS sequence"/>
</dbReference>
<reference evidence="1 3" key="1">
    <citation type="submission" date="2013-02" db="EMBL/GenBank/DDBJ databases">
        <title>The Genome Sequence of Enterococcus gilvus ATCC BAA-350.</title>
        <authorList>
            <consortium name="The Broad Institute Genome Sequencing Platform"/>
            <consortium name="The Broad Institute Genome Sequencing Center for Infectious Disease"/>
            <person name="Earl A.M."/>
            <person name="Gilmore M.S."/>
            <person name="Lebreton F."/>
            <person name="Walker B."/>
            <person name="Young S.K."/>
            <person name="Zeng Q."/>
            <person name="Gargeya S."/>
            <person name="Fitzgerald M."/>
            <person name="Haas B."/>
            <person name="Abouelleil A."/>
            <person name="Alvarado L."/>
            <person name="Arachchi H.M."/>
            <person name="Berlin A.M."/>
            <person name="Chapman S.B."/>
            <person name="Dewar J."/>
            <person name="Goldberg J."/>
            <person name="Griggs A."/>
            <person name="Gujja S."/>
            <person name="Hansen M."/>
            <person name="Howarth C."/>
            <person name="Imamovic A."/>
            <person name="Larimer J."/>
            <person name="McCowan C."/>
            <person name="Murphy C."/>
            <person name="Neiman D."/>
            <person name="Pearson M."/>
            <person name="Priest M."/>
            <person name="Roberts A."/>
            <person name="Saif S."/>
            <person name="Shea T."/>
            <person name="Sisk P."/>
            <person name="Sykes S."/>
            <person name="Wortman J."/>
            <person name="Nusbaum C."/>
            <person name="Birren B."/>
        </authorList>
    </citation>
    <scope>NUCLEOTIDE SEQUENCE [LARGE SCALE GENOMIC DNA]</scope>
    <source>
        <strain evidence="1 3">ATCC BAA-350</strain>
    </source>
</reference>
<dbReference type="RefSeq" id="WP_010781250.1">
    <property type="nucleotide sequence ID" value="NZ_ASWH01000001.1"/>
</dbReference>
<evidence type="ECO:0000313" key="4">
    <source>
        <dbReference type="Proteomes" id="UP000014160"/>
    </source>
</evidence>
<accession>R2VB42</accession>
<sequence length="74" mass="8991">MYSAKQMKEKLDLRFPESKKDWKLDSNKLYSEQEFQIMKFDHKKEIYRPIRNGKTVKIPILATIDLDNNKLWSE</sequence>
<dbReference type="EMBL" id="AJDQ01000009">
    <property type="protein sequence ID" value="EOI54846.1"/>
    <property type="molecule type" value="Genomic_DNA"/>
</dbReference>
<dbReference type="HOGENOM" id="CLU_2682087_0_0_9"/>
<comment type="caution">
    <text evidence="1">The sequence shown here is derived from an EMBL/GenBank/DDBJ whole genome shotgun (WGS) entry which is preliminary data.</text>
</comment>
<gene>
    <name evidence="2" type="ORF">I592_01078</name>
    <name evidence="1" type="ORF">UKC_02883</name>
</gene>
<dbReference type="AlphaFoldDB" id="R2VB42"/>
<dbReference type="OrthoDB" id="2192501at2"/>
<name>R2VB42_9ENTE</name>
<dbReference type="EMBL" id="ASWH01000001">
    <property type="protein sequence ID" value="EOW81778.1"/>
    <property type="molecule type" value="Genomic_DNA"/>
</dbReference>
<proteinExistence type="predicted"/>
<evidence type="ECO:0000313" key="1">
    <source>
        <dbReference type="EMBL" id="EOI54846.1"/>
    </source>
</evidence>
<dbReference type="Proteomes" id="UP000013750">
    <property type="component" value="Unassembled WGS sequence"/>
</dbReference>